<organism evidence="1 2">
    <name type="scientific">Salipiger abyssi</name>
    <dbReference type="NCBI Taxonomy" id="1250539"/>
    <lineage>
        <taxon>Bacteria</taxon>
        <taxon>Pseudomonadati</taxon>
        <taxon>Pseudomonadota</taxon>
        <taxon>Alphaproteobacteria</taxon>
        <taxon>Rhodobacterales</taxon>
        <taxon>Roseobacteraceae</taxon>
        <taxon>Salipiger</taxon>
    </lineage>
</organism>
<dbReference type="Proteomes" id="UP000187059">
    <property type="component" value="Chromosome"/>
</dbReference>
<keyword evidence="2" id="KW-1185">Reference proteome</keyword>
<dbReference type="STRING" id="1250539.Ga0080574_TMP1011"/>
<dbReference type="OrthoDB" id="7876148at2"/>
<dbReference type="AlphaFoldDB" id="A0A1P8UPN5"/>
<dbReference type="RefSeq" id="WP_076695787.1">
    <property type="nucleotide sequence ID" value="NZ_CP015093.1"/>
</dbReference>
<name>A0A1P8UPN5_9RHOB</name>
<reference evidence="1 2" key="1">
    <citation type="submission" date="2016-04" db="EMBL/GenBank/DDBJ databases">
        <title>Deep-sea bacteria in the southern Pacific.</title>
        <authorList>
            <person name="Tang K."/>
        </authorList>
    </citation>
    <scope>NUCLEOTIDE SEQUENCE [LARGE SCALE GENOMIC DNA]</scope>
    <source>
        <strain evidence="1 2">JLT2014</strain>
    </source>
</reference>
<gene>
    <name evidence="1" type="ORF">Ga0080574_TMP1011</name>
</gene>
<accession>A0A1P8UPN5</accession>
<dbReference type="KEGG" id="paby:Ga0080574_TMP1011"/>
<dbReference type="EMBL" id="CP015093">
    <property type="protein sequence ID" value="APZ51345.1"/>
    <property type="molecule type" value="Genomic_DNA"/>
</dbReference>
<protein>
    <submittedName>
        <fullName evidence="1">Uncharacterized protein</fullName>
    </submittedName>
</protein>
<evidence type="ECO:0000313" key="1">
    <source>
        <dbReference type="EMBL" id="APZ51345.1"/>
    </source>
</evidence>
<evidence type="ECO:0000313" key="2">
    <source>
        <dbReference type="Proteomes" id="UP000187059"/>
    </source>
</evidence>
<proteinExistence type="predicted"/>
<sequence length="80" mass="8813">MSLTQELAEKLAEDTFKVMDATGDDRFFMEVAKVIGASSTTLEEAYLTAVRVRMAERRARAFLVERLKQVQADGAGGDQA</sequence>